<evidence type="ECO:0000313" key="1">
    <source>
        <dbReference type="EMBL" id="CAF4330160.1"/>
    </source>
</evidence>
<gene>
    <name evidence="1" type="ORF">KXQ929_LOCUS47123</name>
</gene>
<dbReference type="Proteomes" id="UP000663868">
    <property type="component" value="Unassembled WGS sequence"/>
</dbReference>
<reference evidence="1" key="1">
    <citation type="submission" date="2021-02" db="EMBL/GenBank/DDBJ databases">
        <authorList>
            <person name="Nowell W R."/>
        </authorList>
    </citation>
    <scope>NUCLEOTIDE SEQUENCE</scope>
</reference>
<protein>
    <submittedName>
        <fullName evidence="1">Uncharacterized protein</fullName>
    </submittedName>
</protein>
<accession>A0A820K1G4</accession>
<comment type="caution">
    <text evidence="1">The sequence shown here is derived from an EMBL/GenBank/DDBJ whole genome shotgun (WGS) entry which is preliminary data.</text>
</comment>
<name>A0A820K1G4_9BILA</name>
<dbReference type="EMBL" id="CAJOBB010016577">
    <property type="protein sequence ID" value="CAF4330160.1"/>
    <property type="molecule type" value="Genomic_DNA"/>
</dbReference>
<evidence type="ECO:0000313" key="2">
    <source>
        <dbReference type="Proteomes" id="UP000663868"/>
    </source>
</evidence>
<proteinExistence type="predicted"/>
<feature type="non-terminal residue" evidence="1">
    <location>
        <position position="1"/>
    </location>
</feature>
<dbReference type="AlphaFoldDB" id="A0A820K1G4"/>
<organism evidence="1 2">
    <name type="scientific">Adineta steineri</name>
    <dbReference type="NCBI Taxonomy" id="433720"/>
    <lineage>
        <taxon>Eukaryota</taxon>
        <taxon>Metazoa</taxon>
        <taxon>Spiralia</taxon>
        <taxon>Gnathifera</taxon>
        <taxon>Rotifera</taxon>
        <taxon>Eurotatoria</taxon>
        <taxon>Bdelloidea</taxon>
        <taxon>Adinetida</taxon>
        <taxon>Adinetidae</taxon>
        <taxon>Adineta</taxon>
    </lineage>
</organism>
<sequence>IILGLTEINDNNSLFNLNSTSIFSSDLSIPTTTCTSSSTILSTNHIVDSILIPIESCYVSSIEHTDTILLPENKMIVTKKPSPIGHERSSIRNLDQNLINWSTTNDQLSSSQNNTSKDY</sequence>